<organism evidence="10 11">
    <name type="scientific">Rhizobium multihospitium</name>
    <dbReference type="NCBI Taxonomy" id="410764"/>
    <lineage>
        <taxon>Bacteria</taxon>
        <taxon>Pseudomonadati</taxon>
        <taxon>Pseudomonadota</taxon>
        <taxon>Alphaproteobacteria</taxon>
        <taxon>Hyphomicrobiales</taxon>
        <taxon>Rhizobiaceae</taxon>
        <taxon>Rhizobium/Agrobacterium group</taxon>
        <taxon>Rhizobium</taxon>
    </lineage>
</organism>
<dbReference type="PANTHER" id="PTHR30614">
    <property type="entry name" value="MEMBRANE COMPONENT OF AMINO ACID ABC TRANSPORTER"/>
    <property type="match status" value="1"/>
</dbReference>
<gene>
    <name evidence="10" type="ORF">GA0061103_6075</name>
</gene>
<dbReference type="RefSeq" id="WP_092715944.1">
    <property type="nucleotide sequence ID" value="NZ_FMAG01000007.1"/>
</dbReference>
<dbReference type="PANTHER" id="PTHR30614:SF35">
    <property type="entry name" value="ABC TRANSPORTER PERMEASE PROTEIN"/>
    <property type="match status" value="1"/>
</dbReference>
<evidence type="ECO:0000256" key="4">
    <source>
        <dbReference type="ARBA" id="ARBA00022475"/>
    </source>
</evidence>
<reference evidence="11" key="1">
    <citation type="submission" date="2016-08" db="EMBL/GenBank/DDBJ databases">
        <authorList>
            <person name="Varghese N."/>
            <person name="Submissions Spin"/>
        </authorList>
    </citation>
    <scope>NUCLEOTIDE SEQUENCE [LARGE SCALE GENOMIC DNA]</scope>
    <source>
        <strain evidence="11">HAMBI 2975</strain>
    </source>
</reference>
<feature type="domain" description="ABC transmembrane type-1" evidence="9">
    <location>
        <begin position="21"/>
        <end position="210"/>
    </location>
</feature>
<evidence type="ECO:0000256" key="7">
    <source>
        <dbReference type="ARBA" id="ARBA00023136"/>
    </source>
</evidence>
<dbReference type="NCBIfam" id="TIGR01726">
    <property type="entry name" value="HEQRo_perm_3TM"/>
    <property type="match status" value="1"/>
</dbReference>
<dbReference type="Proteomes" id="UP000199101">
    <property type="component" value="Unassembled WGS sequence"/>
</dbReference>
<comment type="subcellular location">
    <subcellularLocation>
        <location evidence="1">Cell inner membrane</location>
        <topology evidence="1">Multi-pass membrane protein</topology>
    </subcellularLocation>
    <subcellularLocation>
        <location evidence="8">Cell membrane</location>
        <topology evidence="8">Multi-pass membrane protein</topology>
    </subcellularLocation>
</comment>
<dbReference type="SUPFAM" id="SSF161098">
    <property type="entry name" value="MetI-like"/>
    <property type="match status" value="1"/>
</dbReference>
<dbReference type="Gene3D" id="1.10.3720.10">
    <property type="entry name" value="MetI-like"/>
    <property type="match status" value="1"/>
</dbReference>
<evidence type="ECO:0000256" key="8">
    <source>
        <dbReference type="RuleBase" id="RU363032"/>
    </source>
</evidence>
<keyword evidence="11" id="KW-1185">Reference proteome</keyword>
<keyword evidence="6 8" id="KW-1133">Transmembrane helix</keyword>
<evidence type="ECO:0000256" key="6">
    <source>
        <dbReference type="ARBA" id="ARBA00022989"/>
    </source>
</evidence>
<dbReference type="InterPro" id="IPR035906">
    <property type="entry name" value="MetI-like_sf"/>
</dbReference>
<dbReference type="OrthoDB" id="7341446at2"/>
<keyword evidence="3 8" id="KW-0813">Transport</keyword>
<dbReference type="AlphaFoldDB" id="A0A1C3WRP7"/>
<name>A0A1C3WRP7_9HYPH</name>
<evidence type="ECO:0000256" key="5">
    <source>
        <dbReference type="ARBA" id="ARBA00022692"/>
    </source>
</evidence>
<keyword evidence="7 8" id="KW-0472">Membrane</keyword>
<evidence type="ECO:0000256" key="2">
    <source>
        <dbReference type="ARBA" id="ARBA00010072"/>
    </source>
</evidence>
<keyword evidence="5 8" id="KW-0812">Transmembrane</keyword>
<comment type="similarity">
    <text evidence="2">Belongs to the binding-protein-dependent transport system permease family. HisMQ subfamily.</text>
</comment>
<evidence type="ECO:0000256" key="3">
    <source>
        <dbReference type="ARBA" id="ARBA00022448"/>
    </source>
</evidence>
<dbReference type="GO" id="GO:0043190">
    <property type="term" value="C:ATP-binding cassette (ABC) transporter complex"/>
    <property type="evidence" value="ECO:0007669"/>
    <property type="project" value="InterPro"/>
</dbReference>
<proteinExistence type="inferred from homology"/>
<dbReference type="GO" id="GO:0006865">
    <property type="term" value="P:amino acid transport"/>
    <property type="evidence" value="ECO:0007669"/>
    <property type="project" value="TreeGrafter"/>
</dbReference>
<feature type="transmembrane region" description="Helical" evidence="8">
    <location>
        <begin position="190"/>
        <end position="217"/>
    </location>
</feature>
<sequence>MRYHFDFGWLADYYPTLVKGVLVTVELTLIGAVLGIILGIACAWARALGPVWLKPFVAIYVELIRNTPFLIQLFFIFFGLPGIGVQMNEMTAANLAMVINLGAYSCEIIRAGIQATPRGQFEAGASLAMTRFETFRHVVLVPSLQRIWPALSSQVVIVMLGSSVVSQIAAEDLTFAANFIQSRSFRAFEAYFVSTAIYLALAILLRQALAAVGVLIFPRRVRQ</sequence>
<dbReference type="GO" id="GO:0022857">
    <property type="term" value="F:transmembrane transporter activity"/>
    <property type="evidence" value="ECO:0007669"/>
    <property type="project" value="InterPro"/>
</dbReference>
<feature type="transmembrane region" description="Helical" evidence="8">
    <location>
        <begin position="21"/>
        <end position="47"/>
    </location>
</feature>
<evidence type="ECO:0000313" key="11">
    <source>
        <dbReference type="Proteomes" id="UP000199101"/>
    </source>
</evidence>
<feature type="transmembrane region" description="Helical" evidence="8">
    <location>
        <begin position="67"/>
        <end position="85"/>
    </location>
</feature>
<evidence type="ECO:0000313" key="10">
    <source>
        <dbReference type="EMBL" id="SCB42546.1"/>
    </source>
</evidence>
<dbReference type="Pfam" id="PF00528">
    <property type="entry name" value="BPD_transp_1"/>
    <property type="match status" value="1"/>
</dbReference>
<dbReference type="EMBL" id="FMAG01000007">
    <property type="protein sequence ID" value="SCB42546.1"/>
    <property type="molecule type" value="Genomic_DNA"/>
</dbReference>
<dbReference type="InterPro" id="IPR010065">
    <property type="entry name" value="AA_ABC_transptr_permease_3TM"/>
</dbReference>
<dbReference type="PROSITE" id="PS50928">
    <property type="entry name" value="ABC_TM1"/>
    <property type="match status" value="1"/>
</dbReference>
<evidence type="ECO:0000259" key="9">
    <source>
        <dbReference type="PROSITE" id="PS50928"/>
    </source>
</evidence>
<accession>A0A1C3WRP7</accession>
<protein>
    <submittedName>
        <fullName evidence="10">Polar amino acid transport system permease protein</fullName>
    </submittedName>
</protein>
<evidence type="ECO:0000256" key="1">
    <source>
        <dbReference type="ARBA" id="ARBA00004429"/>
    </source>
</evidence>
<keyword evidence="4" id="KW-1003">Cell membrane</keyword>
<dbReference type="InterPro" id="IPR043429">
    <property type="entry name" value="ArtM/GltK/GlnP/TcyL/YhdX-like"/>
</dbReference>
<dbReference type="CDD" id="cd06261">
    <property type="entry name" value="TM_PBP2"/>
    <property type="match status" value="1"/>
</dbReference>
<dbReference type="InterPro" id="IPR000515">
    <property type="entry name" value="MetI-like"/>
</dbReference>
<dbReference type="STRING" id="410764.GA0061103_6075"/>